<dbReference type="PANTHER" id="PTHR34216">
    <property type="match status" value="1"/>
</dbReference>
<reference evidence="4 5" key="1">
    <citation type="submission" date="2020-07" db="EMBL/GenBank/DDBJ databases">
        <title>Electron transfer.</title>
        <authorList>
            <person name="Huang L."/>
            <person name="Liu X."/>
            <person name="Zhou S."/>
        </authorList>
    </citation>
    <scope>NUCLEOTIDE SEQUENCE [LARGE SCALE GENOMIC DNA]</scope>
    <source>
        <strain evidence="4 5">Lx1</strain>
    </source>
</reference>
<dbReference type="PANTHER" id="PTHR34216:SF3">
    <property type="entry name" value="POLY-BETA-1,6-N-ACETYL-D-GLUCOSAMINE N-DEACETYLASE"/>
    <property type="match status" value="1"/>
</dbReference>
<dbReference type="PROSITE" id="PS51677">
    <property type="entry name" value="NODB"/>
    <property type="match status" value="1"/>
</dbReference>
<sequence>MSTVINLFPGGKRKALTLSYDDGVIQDKKLVSIFNKYSLKATFNLNSGIQSEENYWIKDGKTISRINIDEIEKLYRGHEIAVHSLTHPHLEELPKEMILNEVFEDRKNLEKITQYPVRGMAYPFGTYNKKVLDVIDSCGIEYSRTVKQHEKFTLPDTFLEWHPTCHHTNPRFLEITKSFLESEAKSMELLYVWGHSYEFDLNENWDLIEEFSKLVSDNNAIWYATNIEIIDYLKALDALKYSADCSIVYNPTAISVWICAYGTDIEIKSGEKLSILPNKQ</sequence>
<gene>
    <name evidence="4" type="ORF">HZF06_07020</name>
</gene>
<dbReference type="KEGG" id="cint:HZF06_07020"/>
<accession>A0A7D6VSJ3</accession>
<dbReference type="Proteomes" id="UP000512286">
    <property type="component" value="Chromosome"/>
</dbReference>
<dbReference type="GO" id="GO:0005975">
    <property type="term" value="P:carbohydrate metabolic process"/>
    <property type="evidence" value="ECO:0007669"/>
    <property type="project" value="InterPro"/>
</dbReference>
<dbReference type="GO" id="GO:0016810">
    <property type="term" value="F:hydrolase activity, acting on carbon-nitrogen (but not peptide) bonds"/>
    <property type="evidence" value="ECO:0007669"/>
    <property type="project" value="InterPro"/>
</dbReference>
<dbReference type="RefSeq" id="WP_021802707.1">
    <property type="nucleotide sequence ID" value="NZ_CP059378.1"/>
</dbReference>
<dbReference type="InterPro" id="IPR011330">
    <property type="entry name" value="Glyco_hydro/deAcase_b/a-brl"/>
</dbReference>
<name>A0A7D6VSJ3_9CLOT</name>
<dbReference type="EMBL" id="CP059378">
    <property type="protein sequence ID" value="QLY81326.1"/>
    <property type="molecule type" value="Genomic_DNA"/>
</dbReference>
<evidence type="ECO:0000256" key="2">
    <source>
        <dbReference type="ARBA" id="ARBA00022729"/>
    </source>
</evidence>
<proteinExistence type="predicted"/>
<comment type="subcellular location">
    <subcellularLocation>
        <location evidence="1">Secreted</location>
    </subcellularLocation>
</comment>
<dbReference type="InterPro" id="IPR002509">
    <property type="entry name" value="NODB_dom"/>
</dbReference>
<evidence type="ECO:0000259" key="3">
    <source>
        <dbReference type="PROSITE" id="PS51677"/>
    </source>
</evidence>
<evidence type="ECO:0000313" key="5">
    <source>
        <dbReference type="Proteomes" id="UP000512286"/>
    </source>
</evidence>
<dbReference type="Pfam" id="PF01522">
    <property type="entry name" value="Polysacc_deac_1"/>
    <property type="match status" value="1"/>
</dbReference>
<dbReference type="AlphaFoldDB" id="A0A7D6VSJ3"/>
<evidence type="ECO:0000313" key="4">
    <source>
        <dbReference type="EMBL" id="QLY81326.1"/>
    </source>
</evidence>
<dbReference type="GO" id="GO:0005576">
    <property type="term" value="C:extracellular region"/>
    <property type="evidence" value="ECO:0007669"/>
    <property type="project" value="UniProtKB-SubCell"/>
</dbReference>
<dbReference type="SUPFAM" id="SSF88713">
    <property type="entry name" value="Glycoside hydrolase/deacetylase"/>
    <property type="match status" value="1"/>
</dbReference>
<evidence type="ECO:0000256" key="1">
    <source>
        <dbReference type="ARBA" id="ARBA00004613"/>
    </source>
</evidence>
<organism evidence="4 5">
    <name type="scientific">Clostridium intestinale</name>
    <dbReference type="NCBI Taxonomy" id="36845"/>
    <lineage>
        <taxon>Bacteria</taxon>
        <taxon>Bacillati</taxon>
        <taxon>Bacillota</taxon>
        <taxon>Clostridia</taxon>
        <taxon>Eubacteriales</taxon>
        <taxon>Clostridiaceae</taxon>
        <taxon>Clostridium</taxon>
    </lineage>
</organism>
<dbReference type="Gene3D" id="3.20.20.370">
    <property type="entry name" value="Glycoside hydrolase/deacetylase"/>
    <property type="match status" value="1"/>
</dbReference>
<dbReference type="InterPro" id="IPR051398">
    <property type="entry name" value="Polysacch_Deacetylase"/>
</dbReference>
<dbReference type="CDD" id="cd10967">
    <property type="entry name" value="CE4_GLA_like_6s"/>
    <property type="match status" value="1"/>
</dbReference>
<protein>
    <submittedName>
        <fullName evidence="4">Polysaccharide deacetylase family protein</fullName>
    </submittedName>
</protein>
<feature type="domain" description="NodB homology" evidence="3">
    <location>
        <begin position="14"/>
        <end position="280"/>
    </location>
</feature>
<keyword evidence="2" id="KW-0732">Signal</keyword>